<feature type="region of interest" description="Disordered" evidence="1">
    <location>
        <begin position="882"/>
        <end position="910"/>
    </location>
</feature>
<feature type="region of interest" description="Disordered" evidence="1">
    <location>
        <begin position="240"/>
        <end position="272"/>
    </location>
</feature>
<evidence type="ECO:0000256" key="1">
    <source>
        <dbReference type="SAM" id="MobiDB-lite"/>
    </source>
</evidence>
<sequence length="910" mass="98533">MAAYSDHRLGRISQNGSGNTEALPTGCCNYRDLAIGIQAPVCGCKRFWLNNDHYGGQINHCERVWCFCGHHACFHDGSSQSNGLSQLSVGALLGTRASGNATSLRYSTAPVAHQASSLRQPTGLGINATQSIDCRLFDALNAFARDQDDDLPSDNSSKLPSTACPSIIAERRPSPVRVMSERAQQLRAMGPPVHIPQVEVQVGSADEYSATEVATPSIRGTPDLCASAAVGLQPRVSSFRFPAAGPSQRNATGNLGEQRSPRQIPPFPAASRATRASPIVNFSPPGAAAGSVVEMENVLRTLSRRVEVLEGMSFSQVPVEEVHERFEHMDSRVLDLEVWRTHSESERVEQQSAEASQSKRRRLLPSEDSSFSSEGSAFDSAAAAQTDTIVLATLAANAETVPRIDALERRVGELEHASLPSFGRPWHVQVVLLPWGSALRGIWFSAQEATQNSHRHGTQVSDEWSMAQPTLKLPFTSADSGAWTTESIQAWAKNTHNWLSPKACGPNGTVFHRLASRGLVQDVVVTGSDSGHILNAIKAAFHPILADHAHNDETDTIANALSEPYIPLRKVRKSSRLRFLSPAEMVTSASWTAGFLDDSVCMKVTDGPRRLYLTTPEAYLQNQESGYTWAQVRHLPLYDADADEHAAQATNAAIEECWTYNDHLDRSISAAASFAGSRTSEQYHGPDASPQLPPGMVEIDSAYNDRGTGVARHQRTTSLPVSDSVVSSNRVVLPKRRVASFETSSKSTHHEAGLPASAFYKRRRISFSPEAERKGVGLTPRPSREPTSPFTTSEQAGDVLSQAEKDGSSLHHHVRGATPFAYATPHSNSNAYGRVEHGTVPVFPCGDTEPDTELGAPQSEGMEDEWEGVGDGAEMDVDVLHNNAGTMATGHGHESEEEDDGQLDDEQEDL</sequence>
<proteinExistence type="predicted"/>
<feature type="region of interest" description="Disordered" evidence="1">
    <location>
        <begin position="344"/>
        <end position="375"/>
    </location>
</feature>
<feature type="compositionally biased region" description="Acidic residues" evidence="1">
    <location>
        <begin position="895"/>
        <end position="910"/>
    </location>
</feature>
<organism evidence="2 3">
    <name type="scientific">Meristemomyces frigidus</name>
    <dbReference type="NCBI Taxonomy" id="1508187"/>
    <lineage>
        <taxon>Eukaryota</taxon>
        <taxon>Fungi</taxon>
        <taxon>Dikarya</taxon>
        <taxon>Ascomycota</taxon>
        <taxon>Pezizomycotina</taxon>
        <taxon>Dothideomycetes</taxon>
        <taxon>Dothideomycetidae</taxon>
        <taxon>Mycosphaerellales</taxon>
        <taxon>Teratosphaeriaceae</taxon>
        <taxon>Meristemomyces</taxon>
    </lineage>
</organism>
<accession>A0AAN7YI94</accession>
<feature type="compositionally biased region" description="Polar residues" evidence="1">
    <location>
        <begin position="785"/>
        <end position="795"/>
    </location>
</feature>
<feature type="region of interest" description="Disordered" evidence="1">
    <location>
        <begin position="770"/>
        <end position="796"/>
    </location>
</feature>
<evidence type="ECO:0000313" key="2">
    <source>
        <dbReference type="EMBL" id="KAK5115695.1"/>
    </source>
</evidence>
<name>A0AAN7YI94_9PEZI</name>
<reference evidence="2" key="1">
    <citation type="submission" date="2023-08" db="EMBL/GenBank/DDBJ databases">
        <title>Black Yeasts Isolated from many extreme environments.</title>
        <authorList>
            <person name="Coleine C."/>
            <person name="Stajich J.E."/>
            <person name="Selbmann L."/>
        </authorList>
    </citation>
    <scope>NUCLEOTIDE SEQUENCE</scope>
    <source>
        <strain evidence="2">CCFEE 5401</strain>
    </source>
</reference>
<comment type="caution">
    <text evidence="2">The sequence shown here is derived from an EMBL/GenBank/DDBJ whole genome shotgun (WGS) entry which is preliminary data.</text>
</comment>
<gene>
    <name evidence="2" type="ORF">LTR62_000784</name>
</gene>
<dbReference type="EMBL" id="JAVRRL010000011">
    <property type="protein sequence ID" value="KAK5115695.1"/>
    <property type="molecule type" value="Genomic_DNA"/>
</dbReference>
<evidence type="ECO:0000313" key="3">
    <source>
        <dbReference type="Proteomes" id="UP001310890"/>
    </source>
</evidence>
<feature type="compositionally biased region" description="Polar residues" evidence="1">
    <location>
        <begin position="247"/>
        <end position="257"/>
    </location>
</feature>
<feature type="compositionally biased region" description="Low complexity" evidence="1">
    <location>
        <begin position="366"/>
        <end position="375"/>
    </location>
</feature>
<feature type="region of interest" description="Disordered" evidence="1">
    <location>
        <begin position="847"/>
        <end position="868"/>
    </location>
</feature>
<dbReference type="Proteomes" id="UP001310890">
    <property type="component" value="Unassembled WGS sequence"/>
</dbReference>
<protein>
    <submittedName>
        <fullName evidence="2">Uncharacterized protein</fullName>
    </submittedName>
</protein>
<dbReference type="AlphaFoldDB" id="A0AAN7YI94"/>